<dbReference type="Proteomes" id="UP000054248">
    <property type="component" value="Unassembled WGS sequence"/>
</dbReference>
<gene>
    <name evidence="13" type="ORF">M407DRAFT_32244</name>
</gene>
<evidence type="ECO:0000256" key="8">
    <source>
        <dbReference type="ARBA" id="ARBA00023136"/>
    </source>
</evidence>
<feature type="transmembrane region" description="Helical" evidence="10">
    <location>
        <begin position="586"/>
        <end position="607"/>
    </location>
</feature>
<evidence type="ECO:0000313" key="13">
    <source>
        <dbReference type="EMBL" id="KIO18074.1"/>
    </source>
</evidence>
<feature type="transmembrane region" description="Helical" evidence="10">
    <location>
        <begin position="1086"/>
        <end position="1110"/>
    </location>
</feature>
<dbReference type="InterPro" id="IPR011527">
    <property type="entry name" value="ABC1_TM_dom"/>
</dbReference>
<dbReference type="SMART" id="SM00382">
    <property type="entry name" value="AAA"/>
    <property type="match status" value="2"/>
</dbReference>
<evidence type="ECO:0000256" key="6">
    <source>
        <dbReference type="ARBA" id="ARBA00022840"/>
    </source>
</evidence>
<dbReference type="CDD" id="cd18596">
    <property type="entry name" value="ABC_6TM_VMR1_D1_like"/>
    <property type="match status" value="1"/>
</dbReference>
<dbReference type="InterPro" id="IPR027417">
    <property type="entry name" value="P-loop_NTPase"/>
</dbReference>
<feature type="region of interest" description="Disordered" evidence="9">
    <location>
        <begin position="148"/>
        <end position="180"/>
    </location>
</feature>
<comment type="subcellular location">
    <subcellularLocation>
        <location evidence="1">Membrane</location>
        <topology evidence="1">Multi-pass membrane protein</topology>
    </subcellularLocation>
</comment>
<feature type="domain" description="ABC transmembrane type-1" evidence="12">
    <location>
        <begin position="1093"/>
        <end position="1370"/>
    </location>
</feature>
<dbReference type="SUPFAM" id="SSF90123">
    <property type="entry name" value="ABC transporter transmembrane region"/>
    <property type="match status" value="2"/>
</dbReference>
<dbReference type="GO" id="GO:0140359">
    <property type="term" value="F:ABC-type transporter activity"/>
    <property type="evidence" value="ECO:0007669"/>
    <property type="project" value="InterPro"/>
</dbReference>
<feature type="transmembrane region" description="Helical" evidence="10">
    <location>
        <begin position="1130"/>
        <end position="1158"/>
    </location>
</feature>
<feature type="compositionally biased region" description="Basic residues" evidence="9">
    <location>
        <begin position="167"/>
        <end position="179"/>
    </location>
</feature>
<feature type="domain" description="ABC transporter" evidence="11">
    <location>
        <begin position="1407"/>
        <end position="1643"/>
    </location>
</feature>
<keyword evidence="14" id="KW-1185">Reference proteome</keyword>
<feature type="transmembrane region" description="Helical" evidence="10">
    <location>
        <begin position="1321"/>
        <end position="1339"/>
    </location>
</feature>
<dbReference type="STRING" id="1051891.A0A0C3Q533"/>
<evidence type="ECO:0000256" key="5">
    <source>
        <dbReference type="ARBA" id="ARBA00022741"/>
    </source>
</evidence>
<evidence type="ECO:0000256" key="9">
    <source>
        <dbReference type="SAM" id="MobiDB-lite"/>
    </source>
</evidence>
<name>A0A0C3Q533_9AGAM</name>
<evidence type="ECO:0000256" key="3">
    <source>
        <dbReference type="ARBA" id="ARBA00022692"/>
    </source>
</evidence>
<keyword evidence="5" id="KW-0547">Nucleotide-binding</keyword>
<protein>
    <submittedName>
        <fullName evidence="13">Uncharacterized protein</fullName>
    </submittedName>
</protein>
<keyword evidence="4" id="KW-0677">Repeat</keyword>
<feature type="transmembrane region" description="Helical" evidence="10">
    <location>
        <begin position="121"/>
        <end position="141"/>
    </location>
</feature>
<feature type="compositionally biased region" description="Basic and acidic residues" evidence="9">
    <location>
        <begin position="528"/>
        <end position="537"/>
    </location>
</feature>
<reference evidence="13 14" key="1">
    <citation type="submission" date="2014-04" db="EMBL/GenBank/DDBJ databases">
        <authorList>
            <consortium name="DOE Joint Genome Institute"/>
            <person name="Kuo A."/>
            <person name="Girlanda M."/>
            <person name="Perotto S."/>
            <person name="Kohler A."/>
            <person name="Nagy L.G."/>
            <person name="Floudas D."/>
            <person name="Copeland A."/>
            <person name="Barry K.W."/>
            <person name="Cichocki N."/>
            <person name="Veneault-Fourrey C."/>
            <person name="LaButti K."/>
            <person name="Lindquist E.A."/>
            <person name="Lipzen A."/>
            <person name="Lundell T."/>
            <person name="Morin E."/>
            <person name="Murat C."/>
            <person name="Sun H."/>
            <person name="Tunlid A."/>
            <person name="Henrissat B."/>
            <person name="Grigoriev I.V."/>
            <person name="Hibbett D.S."/>
            <person name="Martin F."/>
            <person name="Nordberg H.P."/>
            <person name="Cantor M.N."/>
            <person name="Hua S.X."/>
        </authorList>
    </citation>
    <scope>NUCLEOTIDE SEQUENCE [LARGE SCALE GENOMIC DNA]</scope>
    <source>
        <strain evidence="13 14">MUT 4182</strain>
    </source>
</reference>
<feature type="domain" description="ABC transmembrane type-1" evidence="12">
    <location>
        <begin position="373"/>
        <end position="728"/>
    </location>
</feature>
<dbReference type="OrthoDB" id="6500128at2759"/>
<feature type="transmembrane region" description="Helical" evidence="10">
    <location>
        <begin position="258"/>
        <end position="278"/>
    </location>
</feature>
<feature type="region of interest" description="Disordered" evidence="9">
    <location>
        <begin position="484"/>
        <end position="537"/>
    </location>
</feature>
<dbReference type="GO" id="GO:0016020">
    <property type="term" value="C:membrane"/>
    <property type="evidence" value="ECO:0007669"/>
    <property type="project" value="UniProtKB-SubCell"/>
</dbReference>
<evidence type="ECO:0000256" key="10">
    <source>
        <dbReference type="SAM" id="Phobius"/>
    </source>
</evidence>
<dbReference type="InterPro" id="IPR050173">
    <property type="entry name" value="ABC_transporter_C-like"/>
</dbReference>
<dbReference type="InterPro" id="IPR003593">
    <property type="entry name" value="AAA+_ATPase"/>
</dbReference>
<dbReference type="Gene3D" id="3.40.50.300">
    <property type="entry name" value="P-loop containing nucleotide triphosphate hydrolases"/>
    <property type="match status" value="2"/>
</dbReference>
<reference evidence="14" key="2">
    <citation type="submission" date="2015-01" db="EMBL/GenBank/DDBJ databases">
        <title>Evolutionary Origins and Diversification of the Mycorrhizal Mutualists.</title>
        <authorList>
            <consortium name="DOE Joint Genome Institute"/>
            <consortium name="Mycorrhizal Genomics Consortium"/>
            <person name="Kohler A."/>
            <person name="Kuo A."/>
            <person name="Nagy L.G."/>
            <person name="Floudas D."/>
            <person name="Copeland A."/>
            <person name="Barry K.W."/>
            <person name="Cichocki N."/>
            <person name="Veneault-Fourrey C."/>
            <person name="LaButti K."/>
            <person name="Lindquist E.A."/>
            <person name="Lipzen A."/>
            <person name="Lundell T."/>
            <person name="Morin E."/>
            <person name="Murat C."/>
            <person name="Riley R."/>
            <person name="Ohm R."/>
            <person name="Sun H."/>
            <person name="Tunlid A."/>
            <person name="Henrissat B."/>
            <person name="Grigoriev I.V."/>
            <person name="Hibbett D.S."/>
            <person name="Martin F."/>
        </authorList>
    </citation>
    <scope>NUCLEOTIDE SEQUENCE [LARGE SCALE GENOMIC DNA]</scope>
    <source>
        <strain evidence="14">MUT 4182</strain>
    </source>
</reference>
<dbReference type="InterPro" id="IPR036640">
    <property type="entry name" value="ABC1_TM_sf"/>
</dbReference>
<dbReference type="CDD" id="cd03244">
    <property type="entry name" value="ABCC_MRP_domain2"/>
    <property type="match status" value="1"/>
</dbReference>
<keyword evidence="6" id="KW-0067">ATP-binding</keyword>
<evidence type="ECO:0000256" key="7">
    <source>
        <dbReference type="ARBA" id="ARBA00022989"/>
    </source>
</evidence>
<dbReference type="FunFam" id="1.20.1560.10:FF:000013">
    <property type="entry name" value="ABC transporter C family member 2"/>
    <property type="match status" value="1"/>
</dbReference>
<dbReference type="Pfam" id="PF00664">
    <property type="entry name" value="ABC_membrane"/>
    <property type="match status" value="2"/>
</dbReference>
<dbReference type="PROSITE" id="PS50893">
    <property type="entry name" value="ABC_TRANSPORTER_2"/>
    <property type="match status" value="2"/>
</dbReference>
<dbReference type="GO" id="GO:0016887">
    <property type="term" value="F:ATP hydrolysis activity"/>
    <property type="evidence" value="ECO:0007669"/>
    <property type="project" value="InterPro"/>
</dbReference>
<dbReference type="CDD" id="cd03250">
    <property type="entry name" value="ABCC_MRP_domain1"/>
    <property type="match status" value="1"/>
</dbReference>
<feature type="transmembrane region" description="Helical" evidence="10">
    <location>
        <begin position="220"/>
        <end position="238"/>
    </location>
</feature>
<dbReference type="FunFam" id="3.40.50.300:FF:000838">
    <property type="entry name" value="ABC multidrug transporter (Eurofung)"/>
    <property type="match status" value="1"/>
</dbReference>
<dbReference type="InterPro" id="IPR003439">
    <property type="entry name" value="ABC_transporter-like_ATP-bd"/>
</dbReference>
<evidence type="ECO:0000313" key="14">
    <source>
        <dbReference type="Proteomes" id="UP000054248"/>
    </source>
</evidence>
<dbReference type="PANTHER" id="PTHR24223:SF356">
    <property type="entry name" value="ATP-BINDING CASSETTE TRANSPORTER ABC4"/>
    <property type="match status" value="1"/>
</dbReference>
<sequence length="1667" mass="184571">MANPLFLQQAPLSEGNVFSALVGQTVHIAASKTERHLLRDTALIPIYASAISFILLLAYLITRIPPVRRFITRLRASSSDEPIGVSRRDAQFTTIPPATFQDELKEHIASHGGLVIYLHNALRLAICLALLGVSIYAAIVAPGPQPQSPSLDMATPDTGSDAEAQRKSKHGKHGKHRKHKEGEAWFSHQEWVEIAQCAFYVYTSLLALLTIAARRRLTRVVSRHLTTLLFVAWSIYAYRDIYPLATYTKHPVDAADGWITWVRVGLLTLVGAVLPLVVPRRFVPVDPNNPLPPNPEQTASLLSFITWSFLDPVVLEASRVSHLPYESLPILADYDHTEHLMSQAAPTLDPSLKPRKDRHFVWGLLWLYRWQYAALLVLMTVKSVFALVSPIVLNKLLFYLETGGEGAVYKPWVWIAGLFIAPVLGTFGFQLYIFITTRLIVRTEALVTQLVFEHSLKIRMKSETGSGSTAASRVATAVASRAASVHGPEHQGEESGDTLVASGGRPSSSPKGKAPSVAPSEPSSPTPSKKDDDSQKDKNLVGKITNLISTDLGNIVEARDFLFVIWYAPLQIALSIWFLYRILGWAAFVGLAVMVSTIPIPGYVATFMNTLQVEQMKVTDARVQAVTDTLGVIRMIKLFGWERKIEAQINEKRDAELKFMRKRQMFELLNNNVNHFLPVITMVATFATYTLAMKQQLSASIIFSSIAVFDVIRERLFMTFWELPRVIGAKVSFDRINDFLLETELLDRYTTSSNSISLGALPPTADSEAIGFRNAVFSWSANAPSTPGGIMTPSRRNFRLRIEDDLFFEKGKLNLIIGPTGCGKTSMLMALLGELHFQPEILDSFYNLPRGGGVAYAAQEAWIQNATVKDNIIFGSPYDEDRYRRVLKQCALERDLTLFEAGDATEIGEKGRWSKGTLSHQASVCLVAELILHPQARVSLARAIYSSAEIILLDDILSALDVHTSRSIVDKCLRGDLVKGRTVILVTHHVAMLAPVADFVVSIGSDGRILSQGQASDALKKDSKLAAEVEEDREIVEKKEKVENLEDGDKPKDAKPTGQLIAAEEIVEGRIGLPAFKFFFSMFGSAWFWTAFVVAMVGSEVVGITQTWWLGYWARQYQVHPEPWKVNDQWYLGMYGALMVISVFIYNPAQIIFILGSLKASKITHSRLVQSVLGTTMRWLDSTPQGRIVARFTQDMRSIDSSVPGLFSAVVEMQISILFHFGAIIIYSPAFLLPGLAVAAIGAWLGQVYIRAQLAVKREMSNAKSPLYSHFGAAISGLTSIRAYGAEEKFKLENMKRINFYSRPGRTFYNLNRWISTRIDFLGGLFAAALAAYLVYAQKRNSSDTGFSLTMALGFTGMLLWWVRMLNEFEVQGNSLERIKGYVEIEQEPLPTKKGIPPAAWPTSGSLRVEKLSAKYSNDGPNVLHDISFEIKSGEHVGVVGRTGAGKSSLSLSLLRMIPTTGSVFFDGVDTQKINLDSLRNNITIIPQQPELISGTLRYNLDPFGQHDDAELNACLRSAGLFNLQSEDDEDKIGLDTEVASGGTNFSLGQRQIIALARAMVRRSKVYLLDEATASVDYKTDTAIQEAIATEFNDMTLIIVAHRLQTIMNADKILVLDAGRVVEFDTPQALLVKDGSRFKALVDGSGDRDALYELARTKGQGSSRDAK</sequence>
<keyword evidence="8 10" id="KW-0472">Membrane</keyword>
<feature type="transmembrane region" description="Helical" evidence="10">
    <location>
        <begin position="668"/>
        <end position="689"/>
    </location>
</feature>
<evidence type="ECO:0000256" key="1">
    <source>
        <dbReference type="ARBA" id="ARBA00004141"/>
    </source>
</evidence>
<keyword evidence="2" id="KW-0813">Transport</keyword>
<organism evidence="13 14">
    <name type="scientific">Tulasnella calospora MUT 4182</name>
    <dbReference type="NCBI Taxonomy" id="1051891"/>
    <lineage>
        <taxon>Eukaryota</taxon>
        <taxon>Fungi</taxon>
        <taxon>Dikarya</taxon>
        <taxon>Basidiomycota</taxon>
        <taxon>Agaricomycotina</taxon>
        <taxon>Agaricomycetes</taxon>
        <taxon>Cantharellales</taxon>
        <taxon>Tulasnellaceae</taxon>
        <taxon>Tulasnella</taxon>
    </lineage>
</organism>
<dbReference type="PROSITE" id="PS50929">
    <property type="entry name" value="ABC_TM1F"/>
    <property type="match status" value="2"/>
</dbReference>
<feature type="transmembrane region" description="Helical" evidence="10">
    <location>
        <begin position="412"/>
        <end position="435"/>
    </location>
</feature>
<evidence type="ECO:0000259" key="12">
    <source>
        <dbReference type="PROSITE" id="PS50929"/>
    </source>
</evidence>
<dbReference type="SUPFAM" id="SSF52540">
    <property type="entry name" value="P-loop containing nucleoside triphosphate hydrolases"/>
    <property type="match status" value="2"/>
</dbReference>
<dbReference type="HOGENOM" id="CLU_000604_27_6_1"/>
<evidence type="ECO:0000259" key="11">
    <source>
        <dbReference type="PROSITE" id="PS50893"/>
    </source>
</evidence>
<dbReference type="Pfam" id="PF00005">
    <property type="entry name" value="ABC_tran"/>
    <property type="match status" value="2"/>
</dbReference>
<evidence type="ECO:0000256" key="2">
    <source>
        <dbReference type="ARBA" id="ARBA00022448"/>
    </source>
</evidence>
<dbReference type="PANTHER" id="PTHR24223">
    <property type="entry name" value="ATP-BINDING CASSETTE SUB-FAMILY C"/>
    <property type="match status" value="1"/>
</dbReference>
<accession>A0A0C3Q533</accession>
<feature type="transmembrane region" description="Helical" evidence="10">
    <location>
        <begin position="42"/>
        <end position="61"/>
    </location>
</feature>
<feature type="transmembrane region" description="Helical" evidence="10">
    <location>
        <begin position="1232"/>
        <end position="1250"/>
    </location>
</feature>
<feature type="transmembrane region" description="Helical" evidence="10">
    <location>
        <begin position="372"/>
        <end position="392"/>
    </location>
</feature>
<keyword evidence="3 10" id="KW-0812">Transmembrane</keyword>
<dbReference type="GO" id="GO:0005524">
    <property type="term" value="F:ATP binding"/>
    <property type="evidence" value="ECO:0007669"/>
    <property type="project" value="UniProtKB-KW"/>
</dbReference>
<feature type="transmembrane region" description="Helical" evidence="10">
    <location>
        <begin position="191"/>
        <end position="213"/>
    </location>
</feature>
<keyword evidence="7 10" id="KW-1133">Transmembrane helix</keyword>
<feature type="transmembrane region" description="Helical" evidence="10">
    <location>
        <begin position="1345"/>
        <end position="1363"/>
    </location>
</feature>
<feature type="domain" description="ABC transporter" evidence="11">
    <location>
        <begin position="770"/>
        <end position="1031"/>
    </location>
</feature>
<feature type="transmembrane region" description="Helical" evidence="10">
    <location>
        <begin position="561"/>
        <end position="580"/>
    </location>
</feature>
<evidence type="ECO:0000256" key="4">
    <source>
        <dbReference type="ARBA" id="ARBA00022737"/>
    </source>
</evidence>
<dbReference type="EMBL" id="KN823315">
    <property type="protein sequence ID" value="KIO18074.1"/>
    <property type="molecule type" value="Genomic_DNA"/>
</dbReference>
<feature type="compositionally biased region" description="Low complexity" evidence="9">
    <location>
        <begin position="501"/>
        <end position="527"/>
    </location>
</feature>
<proteinExistence type="predicted"/>
<dbReference type="Gene3D" id="1.20.1560.10">
    <property type="entry name" value="ABC transporter type 1, transmembrane domain"/>
    <property type="match status" value="3"/>
</dbReference>
<dbReference type="CDD" id="cd18604">
    <property type="entry name" value="ABC_6TM_VMR1_D2_like"/>
    <property type="match status" value="1"/>
</dbReference>